<reference evidence="3" key="1">
    <citation type="submission" date="2022-05" db="EMBL/GenBank/DDBJ databases">
        <authorList>
            <person name="Pankratov T."/>
        </authorList>
    </citation>
    <scope>NUCLEOTIDE SEQUENCE</scope>
    <source>
        <strain evidence="3">BP6-180914</strain>
    </source>
</reference>
<sequence length="238" mass="25430">MNQSFDVSTIVFAALAIFIVWKLRSVLGTRTGEERPPFNPFLRRGAPKQDEGAARETGTVIPMPGASAPTNLRPTNDPDRWKGVAEPGASLAASLDAIAAADPNFSGRGFIDGARMAYEMILDAFAKGDRAALSGLLAKDVYDGFVAAIADREARSETMEHTMVAVDQAIIVDAQLRSTVAHVGVRFESHQVNAIRTAGKALAEGSSEAVGQVVDHWTFTRTVTARDPNWTLASTSSE</sequence>
<protein>
    <submittedName>
        <fullName evidence="3">Tim44/TimA family putative adaptor protein</fullName>
    </submittedName>
</protein>
<feature type="region of interest" description="Disordered" evidence="1">
    <location>
        <begin position="37"/>
        <end position="75"/>
    </location>
</feature>
<organism evidence="3 4">
    <name type="scientific">Lichenifustis flavocetrariae</name>
    <dbReference type="NCBI Taxonomy" id="2949735"/>
    <lineage>
        <taxon>Bacteria</taxon>
        <taxon>Pseudomonadati</taxon>
        <taxon>Pseudomonadota</taxon>
        <taxon>Alphaproteobacteria</taxon>
        <taxon>Hyphomicrobiales</taxon>
        <taxon>Lichenihabitantaceae</taxon>
        <taxon>Lichenifustis</taxon>
    </lineage>
</organism>
<dbReference type="RefSeq" id="WP_282586568.1">
    <property type="nucleotide sequence ID" value="NZ_JAMOIM010000014.1"/>
</dbReference>
<evidence type="ECO:0000313" key="4">
    <source>
        <dbReference type="Proteomes" id="UP001165667"/>
    </source>
</evidence>
<accession>A0AA42CP98</accession>
<proteinExistence type="predicted"/>
<name>A0AA42CP98_9HYPH</name>
<dbReference type="EMBL" id="JAMOIM010000014">
    <property type="protein sequence ID" value="MCW6510190.1"/>
    <property type="molecule type" value="Genomic_DNA"/>
</dbReference>
<feature type="domain" description="Tim44-like" evidence="2">
    <location>
        <begin position="91"/>
        <end position="237"/>
    </location>
</feature>
<dbReference type="InterPro" id="IPR007379">
    <property type="entry name" value="Tim44-like_dom"/>
</dbReference>
<dbReference type="SUPFAM" id="SSF54427">
    <property type="entry name" value="NTF2-like"/>
    <property type="match status" value="1"/>
</dbReference>
<keyword evidence="4" id="KW-1185">Reference proteome</keyword>
<dbReference type="PIRSF" id="PIRSF031890">
    <property type="entry name" value="UCP031890_transporter_Tim44"/>
    <property type="match status" value="1"/>
</dbReference>
<dbReference type="Proteomes" id="UP001165667">
    <property type="component" value="Unassembled WGS sequence"/>
</dbReference>
<dbReference type="InterPro" id="IPR016985">
    <property type="entry name" value="UCP031890_Tim44-rel"/>
</dbReference>
<gene>
    <name evidence="3" type="ORF">M8523_19410</name>
</gene>
<dbReference type="NCBIfam" id="NF033779">
    <property type="entry name" value="Tim44_TimA_adap"/>
    <property type="match status" value="1"/>
</dbReference>
<dbReference type="Gene3D" id="3.10.450.240">
    <property type="match status" value="1"/>
</dbReference>
<dbReference type="Pfam" id="PF04280">
    <property type="entry name" value="Tim44"/>
    <property type="match status" value="1"/>
</dbReference>
<evidence type="ECO:0000256" key="1">
    <source>
        <dbReference type="SAM" id="MobiDB-lite"/>
    </source>
</evidence>
<dbReference type="AlphaFoldDB" id="A0AA42CP98"/>
<evidence type="ECO:0000259" key="2">
    <source>
        <dbReference type="SMART" id="SM00978"/>
    </source>
</evidence>
<dbReference type="InterPro" id="IPR032710">
    <property type="entry name" value="NTF2-like_dom_sf"/>
</dbReference>
<evidence type="ECO:0000313" key="3">
    <source>
        <dbReference type="EMBL" id="MCW6510190.1"/>
    </source>
</evidence>
<comment type="caution">
    <text evidence="3">The sequence shown here is derived from an EMBL/GenBank/DDBJ whole genome shotgun (WGS) entry which is preliminary data.</text>
</comment>
<dbReference type="SMART" id="SM00978">
    <property type="entry name" value="Tim44"/>
    <property type="match status" value="1"/>
</dbReference>